<dbReference type="CDD" id="cd00170">
    <property type="entry name" value="SEC14"/>
    <property type="match status" value="1"/>
</dbReference>
<dbReference type="InterPro" id="IPR001251">
    <property type="entry name" value="CRAL-TRIO_dom"/>
</dbReference>
<dbReference type="EMBL" id="LN733376">
    <property type="protein sequence ID" value="CEP16940.1"/>
    <property type="molecule type" value="Genomic_DNA"/>
</dbReference>
<organism evidence="5 6">
    <name type="scientific">Parasitella parasitica</name>
    <dbReference type="NCBI Taxonomy" id="35722"/>
    <lineage>
        <taxon>Eukaryota</taxon>
        <taxon>Fungi</taxon>
        <taxon>Fungi incertae sedis</taxon>
        <taxon>Mucoromycota</taxon>
        <taxon>Mucoromycotina</taxon>
        <taxon>Mucoromycetes</taxon>
        <taxon>Mucorales</taxon>
        <taxon>Mucorineae</taxon>
        <taxon>Mucoraceae</taxon>
        <taxon>Parasitella</taxon>
    </lineage>
</organism>
<evidence type="ECO:0000313" key="6">
    <source>
        <dbReference type="Proteomes" id="UP000054107"/>
    </source>
</evidence>
<keyword evidence="2" id="KW-0813">Transport</keyword>
<dbReference type="PANTHER" id="PTHR45932">
    <property type="entry name" value="PATELLIN-1"/>
    <property type="match status" value="1"/>
</dbReference>
<proteinExistence type="predicted"/>
<comment type="subcellular location">
    <subcellularLocation>
        <location evidence="1">Membrane</location>
    </subcellularLocation>
</comment>
<dbReference type="GO" id="GO:0016020">
    <property type="term" value="C:membrane"/>
    <property type="evidence" value="ECO:0007669"/>
    <property type="project" value="UniProtKB-SubCell"/>
</dbReference>
<dbReference type="GO" id="GO:0008289">
    <property type="term" value="F:lipid binding"/>
    <property type="evidence" value="ECO:0007669"/>
    <property type="project" value="InterPro"/>
</dbReference>
<dbReference type="OrthoDB" id="75724at2759"/>
<keyword evidence="3" id="KW-0472">Membrane</keyword>
<dbReference type="InterPro" id="IPR036273">
    <property type="entry name" value="CRAL/TRIO_N_dom_sf"/>
</dbReference>
<accession>A0A0B7NN56</accession>
<dbReference type="SMART" id="SM00516">
    <property type="entry name" value="SEC14"/>
    <property type="match status" value="1"/>
</dbReference>
<dbReference type="Gene3D" id="3.40.525.10">
    <property type="entry name" value="CRAL-TRIO lipid binding domain"/>
    <property type="match status" value="1"/>
</dbReference>
<dbReference type="SUPFAM" id="SSF52087">
    <property type="entry name" value="CRAL/TRIO domain"/>
    <property type="match status" value="1"/>
</dbReference>
<dbReference type="Pfam" id="PF00650">
    <property type="entry name" value="CRAL_TRIO"/>
    <property type="match status" value="1"/>
</dbReference>
<reference evidence="5 6" key="1">
    <citation type="submission" date="2014-09" db="EMBL/GenBank/DDBJ databases">
        <authorList>
            <person name="Ellenberger Sabrina"/>
        </authorList>
    </citation>
    <scope>NUCLEOTIDE SEQUENCE [LARGE SCALE GENOMIC DNA]</scope>
    <source>
        <strain evidence="5 6">CBS 412.66</strain>
    </source>
</reference>
<protein>
    <recommendedName>
        <fullName evidence="4">CRAL-TRIO domain-containing protein</fullName>
    </recommendedName>
</protein>
<dbReference type="AlphaFoldDB" id="A0A0B7NN56"/>
<evidence type="ECO:0000256" key="2">
    <source>
        <dbReference type="ARBA" id="ARBA00022448"/>
    </source>
</evidence>
<dbReference type="InterPro" id="IPR036865">
    <property type="entry name" value="CRAL-TRIO_dom_sf"/>
</dbReference>
<keyword evidence="6" id="KW-1185">Reference proteome</keyword>
<dbReference type="Proteomes" id="UP000054107">
    <property type="component" value="Unassembled WGS sequence"/>
</dbReference>
<name>A0A0B7NN56_9FUNG</name>
<dbReference type="STRING" id="35722.A0A0B7NN56"/>
<feature type="domain" description="CRAL-TRIO" evidence="4">
    <location>
        <begin position="89"/>
        <end position="261"/>
    </location>
</feature>
<gene>
    <name evidence="5" type="primary">PARPA_11220.1 scaffold 42812</name>
</gene>
<dbReference type="SUPFAM" id="SSF46938">
    <property type="entry name" value="CRAL/TRIO N-terminal domain"/>
    <property type="match status" value="1"/>
</dbReference>
<evidence type="ECO:0000256" key="3">
    <source>
        <dbReference type="ARBA" id="ARBA00023136"/>
    </source>
</evidence>
<sequence length="261" mass="29721">MSENKFVAQFTVTEAVAVQQLKEALPDILTEAFGSGEVYTLWGVPLDKDSNDERIKVVLVKFLRARNMEISVAKVMLINLLKWRKEFAADTILNEAFDASVFDDSIGFLYKADKEGRPVTYNFYGGLDQNKVFKDVTTFIRWRVQLMEKGVQQVDFINIDSMVQVHDYEGASIWGRTANTKEATNLLIKLMQDNYPEFLSSKLFVNVPKWGSVIFKLLRPLLPEATLRKFVICSSDELSATLLAHVNKEDLPPIYANSIHE</sequence>
<dbReference type="PANTHER" id="PTHR45932:SF17">
    <property type="entry name" value="CELLULAR RETINALDEHYDE-BINDING_TRIPLE FUNCTION DOMAIN-CONTAINING PROTEIN"/>
    <property type="match status" value="1"/>
</dbReference>
<dbReference type="Pfam" id="PF03765">
    <property type="entry name" value="CRAL_TRIO_N"/>
    <property type="match status" value="1"/>
</dbReference>
<evidence type="ECO:0000259" key="4">
    <source>
        <dbReference type="PROSITE" id="PS50191"/>
    </source>
</evidence>
<dbReference type="InterPro" id="IPR044834">
    <property type="entry name" value="PATL"/>
</dbReference>
<evidence type="ECO:0000313" key="5">
    <source>
        <dbReference type="EMBL" id="CEP16940.1"/>
    </source>
</evidence>
<dbReference type="InterPro" id="IPR011074">
    <property type="entry name" value="CRAL/TRIO_N_dom"/>
</dbReference>
<dbReference type="PROSITE" id="PS50191">
    <property type="entry name" value="CRAL_TRIO"/>
    <property type="match status" value="1"/>
</dbReference>
<evidence type="ECO:0000256" key="1">
    <source>
        <dbReference type="ARBA" id="ARBA00004370"/>
    </source>
</evidence>